<dbReference type="CDD" id="cd09272">
    <property type="entry name" value="RNase_HI_RT_Ty1"/>
    <property type="match status" value="1"/>
</dbReference>
<dbReference type="Proteomes" id="UP001151760">
    <property type="component" value="Unassembled WGS sequence"/>
</dbReference>
<sequence length="241" mass="27685">MFVAYAAHKNFTIYQMDVKTAFLNRLLKKEVFVSQPDGFVDPDFPNHVYHLKKAVYGLKQAPRACYDKLSSFLIDYHLTKDLVGCHDDYKSTSGGIQFLGDKLVSWSSKKQDCTAMSTAEVEYRNIVCLFAHKLRIEKYFQVQDYALWDIIENGNSFKPVPQTKTNADRTSTTLILGPVTTEEKVQKKNDMKARSMLLMALPNEYLMTFNQYKDAQTLFVAIQTRFGGNEATKKTQKTRLK</sequence>
<comment type="caution">
    <text evidence="2">The sequence shown here is derived from an EMBL/GenBank/DDBJ whole genome shotgun (WGS) entry which is preliminary data.</text>
</comment>
<accession>A0ABQ5B3A3</accession>
<protein>
    <submittedName>
        <fullName evidence="2">Retrovirus-related pol polyprotein from transposon TNT 1-94</fullName>
    </submittedName>
</protein>
<keyword evidence="3" id="KW-1185">Reference proteome</keyword>
<evidence type="ECO:0000313" key="3">
    <source>
        <dbReference type="Proteomes" id="UP001151760"/>
    </source>
</evidence>
<evidence type="ECO:0000313" key="2">
    <source>
        <dbReference type="EMBL" id="GJT08612.1"/>
    </source>
</evidence>
<dbReference type="EMBL" id="BQNB010012844">
    <property type="protein sequence ID" value="GJT08612.1"/>
    <property type="molecule type" value="Genomic_DNA"/>
</dbReference>
<reference evidence="2" key="1">
    <citation type="journal article" date="2022" name="Int. J. Mol. Sci.">
        <title>Draft Genome of Tanacetum Coccineum: Genomic Comparison of Closely Related Tanacetum-Family Plants.</title>
        <authorList>
            <person name="Yamashiro T."/>
            <person name="Shiraishi A."/>
            <person name="Nakayama K."/>
            <person name="Satake H."/>
        </authorList>
    </citation>
    <scope>NUCLEOTIDE SEQUENCE</scope>
</reference>
<reference evidence="2" key="2">
    <citation type="submission" date="2022-01" db="EMBL/GenBank/DDBJ databases">
        <authorList>
            <person name="Yamashiro T."/>
            <person name="Shiraishi A."/>
            <person name="Satake H."/>
            <person name="Nakayama K."/>
        </authorList>
    </citation>
    <scope>NUCLEOTIDE SEQUENCE</scope>
</reference>
<gene>
    <name evidence="2" type="ORF">Tco_0843074</name>
</gene>
<organism evidence="2 3">
    <name type="scientific">Tanacetum coccineum</name>
    <dbReference type="NCBI Taxonomy" id="301880"/>
    <lineage>
        <taxon>Eukaryota</taxon>
        <taxon>Viridiplantae</taxon>
        <taxon>Streptophyta</taxon>
        <taxon>Embryophyta</taxon>
        <taxon>Tracheophyta</taxon>
        <taxon>Spermatophyta</taxon>
        <taxon>Magnoliopsida</taxon>
        <taxon>eudicotyledons</taxon>
        <taxon>Gunneridae</taxon>
        <taxon>Pentapetalae</taxon>
        <taxon>asterids</taxon>
        <taxon>campanulids</taxon>
        <taxon>Asterales</taxon>
        <taxon>Asteraceae</taxon>
        <taxon>Asteroideae</taxon>
        <taxon>Anthemideae</taxon>
        <taxon>Anthemidinae</taxon>
        <taxon>Tanacetum</taxon>
    </lineage>
</organism>
<feature type="domain" description="Reverse transcriptase Ty1/copia-type" evidence="1">
    <location>
        <begin position="2"/>
        <end position="81"/>
    </location>
</feature>
<dbReference type="InterPro" id="IPR013103">
    <property type="entry name" value="RVT_2"/>
</dbReference>
<dbReference type="PANTHER" id="PTHR11439">
    <property type="entry name" value="GAG-POL-RELATED RETROTRANSPOSON"/>
    <property type="match status" value="1"/>
</dbReference>
<dbReference type="Pfam" id="PF07727">
    <property type="entry name" value="RVT_2"/>
    <property type="match status" value="1"/>
</dbReference>
<dbReference type="PANTHER" id="PTHR11439:SF483">
    <property type="entry name" value="PEPTIDE SYNTHASE GLIP-LIKE, PUTATIVE (AFU_ORTHOLOGUE AFUA_3G12920)-RELATED"/>
    <property type="match status" value="1"/>
</dbReference>
<name>A0ABQ5B3A3_9ASTR</name>
<evidence type="ECO:0000259" key="1">
    <source>
        <dbReference type="Pfam" id="PF07727"/>
    </source>
</evidence>
<proteinExistence type="predicted"/>